<dbReference type="RefSeq" id="WP_200338488.1">
    <property type="nucleotide sequence ID" value="NZ_CP066788.1"/>
</dbReference>
<protein>
    <submittedName>
        <fullName evidence="2">Transposase</fullName>
    </submittedName>
</protein>
<dbReference type="GO" id="GO:0004803">
    <property type="term" value="F:transposase activity"/>
    <property type="evidence" value="ECO:0007669"/>
    <property type="project" value="InterPro"/>
</dbReference>
<evidence type="ECO:0000313" key="3">
    <source>
        <dbReference type="Proteomes" id="UP000596083"/>
    </source>
</evidence>
<dbReference type="GO" id="GO:0003677">
    <property type="term" value="F:DNA binding"/>
    <property type="evidence" value="ECO:0007669"/>
    <property type="project" value="InterPro"/>
</dbReference>
<dbReference type="Pfam" id="PF01527">
    <property type="entry name" value="HTH_Tnp_1"/>
    <property type="match status" value="1"/>
</dbReference>
<proteinExistence type="predicted"/>
<evidence type="ECO:0000256" key="1">
    <source>
        <dbReference type="SAM" id="MobiDB-lite"/>
    </source>
</evidence>
<dbReference type="InterPro" id="IPR002514">
    <property type="entry name" value="Transposase_8"/>
</dbReference>
<dbReference type="SUPFAM" id="SSF46689">
    <property type="entry name" value="Homeodomain-like"/>
    <property type="match status" value="1"/>
</dbReference>
<reference evidence="2 3" key="1">
    <citation type="submission" date="2020-12" db="EMBL/GenBank/DDBJ databases">
        <authorList>
            <person name="Zheng R.K."/>
            <person name="Sun C.M."/>
        </authorList>
    </citation>
    <scope>NUCLEOTIDE SEQUENCE [LARGE SCALE GENOMIC DNA]</scope>
    <source>
        <strain evidence="2 3">ZRK001</strain>
        <plasmid evidence="2 3">plas-002</plasmid>
    </source>
</reference>
<dbReference type="Proteomes" id="UP000596083">
    <property type="component" value="Plasmid plas-002"/>
</dbReference>
<dbReference type="EMBL" id="CP066788">
    <property type="protein sequence ID" value="QQM33133.1"/>
    <property type="molecule type" value="Genomic_DNA"/>
</dbReference>
<gene>
    <name evidence="2" type="ORF">JET14_22035</name>
</gene>
<name>A0A7T7HQ37_9HYPH</name>
<keyword evidence="2" id="KW-0614">Plasmid</keyword>
<dbReference type="AlphaFoldDB" id="A0A7T7HQ37"/>
<organism evidence="2 3">
    <name type="scientific">Martelella lutilitoris</name>
    <dbReference type="NCBI Taxonomy" id="2583532"/>
    <lineage>
        <taxon>Bacteria</taxon>
        <taxon>Pseudomonadati</taxon>
        <taxon>Pseudomonadota</taxon>
        <taxon>Alphaproteobacteria</taxon>
        <taxon>Hyphomicrobiales</taxon>
        <taxon>Aurantimonadaceae</taxon>
        <taxon>Martelella</taxon>
    </lineage>
</organism>
<feature type="region of interest" description="Disordered" evidence="1">
    <location>
        <begin position="69"/>
        <end position="100"/>
    </location>
</feature>
<sequence length="130" mass="14317">MASVDIWGFKVGLSTDGRKIWPKSIKREAVRRVRDDGCPVKLIAAELGTRDFLVRKWVKLAEARATHDGREKPKPFAEVKLAHEPPRLAEPSRESGSSGRLLVGGVCLEFPLSIAEADLAKLIRVAGQFS</sequence>
<dbReference type="KEGG" id="mlut:JET14_22035"/>
<dbReference type="InterPro" id="IPR009057">
    <property type="entry name" value="Homeodomain-like_sf"/>
</dbReference>
<dbReference type="GO" id="GO:0006313">
    <property type="term" value="P:DNA transposition"/>
    <property type="evidence" value="ECO:0007669"/>
    <property type="project" value="InterPro"/>
</dbReference>
<feature type="compositionally biased region" description="Basic and acidic residues" evidence="1">
    <location>
        <begin position="69"/>
        <end position="93"/>
    </location>
</feature>
<evidence type="ECO:0000313" key="2">
    <source>
        <dbReference type="EMBL" id="QQM33133.1"/>
    </source>
</evidence>
<geneLocation type="plasmid" evidence="2 3">
    <name>plas-002</name>
</geneLocation>
<accession>A0A7T7HQ37</accession>